<keyword evidence="3" id="KW-1185">Reference proteome</keyword>
<evidence type="ECO:0000313" key="3">
    <source>
        <dbReference type="Proteomes" id="UP000266441"/>
    </source>
</evidence>
<accession>A0A399D2T1</accession>
<organism evidence="2 3">
    <name type="scientific">Mariniphaga sediminis</name>
    <dbReference type="NCBI Taxonomy" id="1628158"/>
    <lineage>
        <taxon>Bacteria</taxon>
        <taxon>Pseudomonadati</taxon>
        <taxon>Bacteroidota</taxon>
        <taxon>Bacteroidia</taxon>
        <taxon>Marinilabiliales</taxon>
        <taxon>Prolixibacteraceae</taxon>
        <taxon>Mariniphaga</taxon>
    </lineage>
</organism>
<sequence>MEPKIFVEEDCGNSPRRLMLKELNISFARGDAENILSHVTNDIVWESVGGKQLVGIENVRGELETLTEMQVAELKIENIITHGKAASANGMMRMKNGKKYAFCDVYLFNNSSKNAKIKVIRSYCIEV</sequence>
<dbReference type="SUPFAM" id="SSF54427">
    <property type="entry name" value="NTF2-like"/>
    <property type="match status" value="1"/>
</dbReference>
<dbReference type="InterPro" id="IPR032710">
    <property type="entry name" value="NTF2-like_dom_sf"/>
</dbReference>
<protein>
    <submittedName>
        <fullName evidence="2">Nuclear transport factor 2 family protein</fullName>
    </submittedName>
</protein>
<reference evidence="2 3" key="1">
    <citation type="journal article" date="2015" name="Int. J. Syst. Evol. Microbiol.">
        <title>Mariniphaga sediminis sp. nov., isolated from coastal sediment.</title>
        <authorList>
            <person name="Wang F.Q."/>
            <person name="Shen Q.Y."/>
            <person name="Chen G.J."/>
            <person name="Du Z.J."/>
        </authorList>
    </citation>
    <scope>NUCLEOTIDE SEQUENCE [LARGE SCALE GENOMIC DNA]</scope>
    <source>
        <strain evidence="2 3">SY21</strain>
    </source>
</reference>
<dbReference type="Gene3D" id="3.10.450.50">
    <property type="match status" value="1"/>
</dbReference>
<comment type="caution">
    <text evidence="2">The sequence shown here is derived from an EMBL/GenBank/DDBJ whole genome shotgun (WGS) entry which is preliminary data.</text>
</comment>
<dbReference type="Pfam" id="PF12680">
    <property type="entry name" value="SnoaL_2"/>
    <property type="match status" value="1"/>
</dbReference>
<feature type="domain" description="SnoaL-like" evidence="1">
    <location>
        <begin position="27"/>
        <end position="108"/>
    </location>
</feature>
<dbReference type="AlphaFoldDB" id="A0A399D2T1"/>
<gene>
    <name evidence="2" type="ORF">D1164_06310</name>
</gene>
<dbReference type="InterPro" id="IPR037401">
    <property type="entry name" value="SnoaL-like"/>
</dbReference>
<proteinExistence type="predicted"/>
<dbReference type="RefSeq" id="WP_119349113.1">
    <property type="nucleotide sequence ID" value="NZ_QWET01000004.1"/>
</dbReference>
<dbReference type="Proteomes" id="UP000266441">
    <property type="component" value="Unassembled WGS sequence"/>
</dbReference>
<name>A0A399D2T1_9BACT</name>
<evidence type="ECO:0000313" key="2">
    <source>
        <dbReference type="EMBL" id="RIH65877.1"/>
    </source>
</evidence>
<dbReference type="OrthoDB" id="6692273at2"/>
<evidence type="ECO:0000259" key="1">
    <source>
        <dbReference type="Pfam" id="PF12680"/>
    </source>
</evidence>
<dbReference type="EMBL" id="QWET01000004">
    <property type="protein sequence ID" value="RIH65877.1"/>
    <property type="molecule type" value="Genomic_DNA"/>
</dbReference>